<comment type="caution">
    <text evidence="1">The sequence shown here is derived from an EMBL/GenBank/DDBJ whole genome shotgun (WGS) entry which is preliminary data.</text>
</comment>
<reference evidence="1" key="1">
    <citation type="journal article" date="2020" name="mSystems">
        <title>Genome- and Community-Level Interaction Insights into Carbon Utilization and Element Cycling Functions of Hydrothermarchaeota in Hydrothermal Sediment.</title>
        <authorList>
            <person name="Zhou Z."/>
            <person name="Liu Y."/>
            <person name="Xu W."/>
            <person name="Pan J."/>
            <person name="Luo Z.H."/>
            <person name="Li M."/>
        </authorList>
    </citation>
    <scope>NUCLEOTIDE SEQUENCE [LARGE SCALE GENOMIC DNA]</scope>
    <source>
        <strain evidence="1">SpSt-697</strain>
    </source>
</reference>
<accession>A0A7V4E2K8</accession>
<proteinExistence type="predicted"/>
<organism evidence="1">
    <name type="scientific">candidate division WOR-3 bacterium</name>
    <dbReference type="NCBI Taxonomy" id="2052148"/>
    <lineage>
        <taxon>Bacteria</taxon>
        <taxon>Bacteria division WOR-3</taxon>
    </lineage>
</organism>
<evidence type="ECO:0008006" key="2">
    <source>
        <dbReference type="Google" id="ProtNLM"/>
    </source>
</evidence>
<name>A0A7V4E2K8_UNCW3</name>
<gene>
    <name evidence="1" type="ORF">ENU74_00755</name>
</gene>
<evidence type="ECO:0000313" key="1">
    <source>
        <dbReference type="EMBL" id="HGK63122.1"/>
    </source>
</evidence>
<sequence length="177" mass="20535">MKKFLLFLPIFLFAQLEFYPLSDTIGNIPVDSFVLFKFYLRNTSPINQVYEIKALPYSAPNNWSGILCVKNRCVEIPVPLYDTLRANEFDTTIHLTIYPNNQSGEGIYCLKVKSLNDTTIRDSQFVYIFTTGIKEDNSLVIKKAQKEKRFISIIGSFIFLPKRKGVYFQKGKIVLYY</sequence>
<protein>
    <recommendedName>
        <fullName evidence="2">Alpha-galactosidase NEW3 domain-containing protein</fullName>
    </recommendedName>
</protein>
<dbReference type="EMBL" id="DTDR01000026">
    <property type="protein sequence ID" value="HGK63122.1"/>
    <property type="molecule type" value="Genomic_DNA"/>
</dbReference>
<dbReference type="AlphaFoldDB" id="A0A7V4E2K8"/>